<keyword evidence="2 11" id="KW-0813">Transport</keyword>
<feature type="domain" description="TonB-dependent receptor plug" evidence="15">
    <location>
        <begin position="55"/>
        <end position="163"/>
    </location>
</feature>
<dbReference type="InterPro" id="IPR000531">
    <property type="entry name" value="Beta-barrel_TonB"/>
</dbReference>
<evidence type="ECO:0000256" key="10">
    <source>
        <dbReference type="ARBA" id="ARBA00023237"/>
    </source>
</evidence>
<dbReference type="EMBL" id="JALHLE010000011">
    <property type="protein sequence ID" value="MCJ2178770.1"/>
    <property type="molecule type" value="Genomic_DNA"/>
</dbReference>
<keyword evidence="4" id="KW-0410">Iron transport</keyword>
<evidence type="ECO:0000256" key="9">
    <source>
        <dbReference type="ARBA" id="ARBA00023136"/>
    </source>
</evidence>
<sequence length="825" mass="88947">MRMSKSALLAGTVFGLVLASSPALAQETENTQAAPEQQGGVSDIIVTARKRQETAQDVPVAVTAISAEQIVNRDITSVEKIAAITPQFNVGRASNGSGAQLTLRGIGSSSTSIGIEQSVAVVVDGAYYGQGRVIQEGFFDLGRVEVLKGPQALFFGKNATAGVISITTADPTDDWEFTTKAGYEFKAEQYRLEGTASGPLTDNLGLRIAARYSKMNGGYYRNVADNIYYAEVDAASLLSGGTGDATAHLATPAPTKEPGEEEFLARGTLKWEPTDRLTMTLKGSMDVSTVNNSSWNYVAYACGNGSTSQLNGYACGKDFVSHQNNMPADIAVNYPYAKKDGSLYNKYRSAAGTLNMTYDADELQLSSVTNYQWNNNRWACACDFQSGDSSNGIGATWATENSSWKAFSQEVRALTQFDGPFNMMLGALYQKTKRDFAQFVMFAGVSNSAAPEGYEYVATAKSSYTKGETMAVFGQATYKILPTLELAGGVRYTDETKDSFFTQPYNNPLVTAIFRAQDDADGLGEVYARQHFKNWSPEATLTWKPTQDIMVYGAFKTAYKSGGFSNGGINSKFSADPKADLTFNPEKAKGFEVGFKSTLFDRQLRFNVTAFTYKYTDLQVDFFNSPIFAFQTLTADARTKGVEVEFQFAPYAVRGLDIHGSINYDKAIYTSFPLAPCYAGETPAEGCSLAGNTRQDLTGAPLSVAPEWTGSLGLGYEMPVGDSMKLGVNVDSKYSDSYFASGFGNPLSKQSSYVTIDAGIRLGAEDDNWQIALIGKNLTNKFYVTGVVDGPSTGSGTGTLSGVKADQLGFGSVPRTVMVEVTKRF</sequence>
<evidence type="ECO:0000256" key="4">
    <source>
        <dbReference type="ARBA" id="ARBA00022496"/>
    </source>
</evidence>
<evidence type="ECO:0000256" key="12">
    <source>
        <dbReference type="RuleBase" id="RU003357"/>
    </source>
</evidence>
<comment type="caution">
    <text evidence="16">The sequence shown here is derived from an EMBL/GenBank/DDBJ whole genome shotgun (WGS) entry which is preliminary data.</text>
</comment>
<keyword evidence="7" id="KW-0406">Ion transport</keyword>
<keyword evidence="10 11" id="KW-0998">Cell outer membrane</keyword>
<protein>
    <submittedName>
        <fullName evidence="16">TonB-dependent receptor</fullName>
    </submittedName>
</protein>
<dbReference type="RefSeq" id="WP_243993124.1">
    <property type="nucleotide sequence ID" value="NZ_JALHLE010000011.1"/>
</dbReference>
<keyword evidence="5 11" id="KW-0812">Transmembrane</keyword>
<dbReference type="Proteomes" id="UP001162880">
    <property type="component" value="Unassembled WGS sequence"/>
</dbReference>
<evidence type="ECO:0000256" key="3">
    <source>
        <dbReference type="ARBA" id="ARBA00022452"/>
    </source>
</evidence>
<keyword evidence="6" id="KW-0408">Iron</keyword>
<feature type="chain" id="PRO_5047410414" evidence="13">
    <location>
        <begin position="26"/>
        <end position="825"/>
    </location>
</feature>
<keyword evidence="17" id="KW-1185">Reference proteome</keyword>
<feature type="domain" description="TonB-dependent receptor-like beta-barrel" evidence="14">
    <location>
        <begin position="291"/>
        <end position="778"/>
    </location>
</feature>
<evidence type="ECO:0000256" key="1">
    <source>
        <dbReference type="ARBA" id="ARBA00004571"/>
    </source>
</evidence>
<gene>
    <name evidence="16" type="ORF">MTR64_09350</name>
</gene>
<feature type="signal peptide" evidence="13">
    <location>
        <begin position="1"/>
        <end position="25"/>
    </location>
</feature>
<keyword evidence="9 11" id="KW-0472">Membrane</keyword>
<evidence type="ECO:0000259" key="14">
    <source>
        <dbReference type="Pfam" id="PF00593"/>
    </source>
</evidence>
<dbReference type="PANTHER" id="PTHR32552:SF81">
    <property type="entry name" value="TONB-DEPENDENT OUTER MEMBRANE RECEPTOR"/>
    <property type="match status" value="1"/>
</dbReference>
<evidence type="ECO:0000256" key="5">
    <source>
        <dbReference type="ARBA" id="ARBA00022692"/>
    </source>
</evidence>
<keyword evidence="16" id="KW-0675">Receptor</keyword>
<dbReference type="SUPFAM" id="SSF56935">
    <property type="entry name" value="Porins"/>
    <property type="match status" value="1"/>
</dbReference>
<keyword evidence="13" id="KW-0732">Signal</keyword>
<evidence type="ECO:0000256" key="13">
    <source>
        <dbReference type="SAM" id="SignalP"/>
    </source>
</evidence>
<dbReference type="Gene3D" id="2.40.170.20">
    <property type="entry name" value="TonB-dependent receptor, beta-barrel domain"/>
    <property type="match status" value="1"/>
</dbReference>
<dbReference type="InterPro" id="IPR012910">
    <property type="entry name" value="Plug_dom"/>
</dbReference>
<evidence type="ECO:0000256" key="6">
    <source>
        <dbReference type="ARBA" id="ARBA00023004"/>
    </source>
</evidence>
<evidence type="ECO:0000256" key="11">
    <source>
        <dbReference type="PROSITE-ProRule" id="PRU01360"/>
    </source>
</evidence>
<dbReference type="InterPro" id="IPR036942">
    <property type="entry name" value="Beta-barrel_TonB_sf"/>
</dbReference>
<dbReference type="Pfam" id="PF00593">
    <property type="entry name" value="TonB_dep_Rec_b-barrel"/>
    <property type="match status" value="1"/>
</dbReference>
<evidence type="ECO:0000256" key="2">
    <source>
        <dbReference type="ARBA" id="ARBA00022448"/>
    </source>
</evidence>
<evidence type="ECO:0000256" key="7">
    <source>
        <dbReference type="ARBA" id="ARBA00023065"/>
    </source>
</evidence>
<reference evidence="16" key="1">
    <citation type="submission" date="2022-03" db="EMBL/GenBank/DDBJ databases">
        <title>Identification of a novel bacterium isolated from mangrove sediments.</title>
        <authorList>
            <person name="Pan X."/>
        </authorList>
    </citation>
    <scope>NUCLEOTIDE SEQUENCE</scope>
    <source>
        <strain evidence="16">B2580</strain>
    </source>
</reference>
<dbReference type="PROSITE" id="PS52016">
    <property type="entry name" value="TONB_DEPENDENT_REC_3"/>
    <property type="match status" value="1"/>
</dbReference>
<keyword evidence="8 12" id="KW-0798">TonB box</keyword>
<evidence type="ECO:0000313" key="17">
    <source>
        <dbReference type="Proteomes" id="UP001162880"/>
    </source>
</evidence>
<keyword evidence="3 11" id="KW-1134">Transmembrane beta strand</keyword>
<dbReference type="Pfam" id="PF07715">
    <property type="entry name" value="Plug"/>
    <property type="match status" value="1"/>
</dbReference>
<evidence type="ECO:0000256" key="8">
    <source>
        <dbReference type="ARBA" id="ARBA00023077"/>
    </source>
</evidence>
<evidence type="ECO:0000259" key="15">
    <source>
        <dbReference type="Pfam" id="PF07715"/>
    </source>
</evidence>
<dbReference type="InterPro" id="IPR039426">
    <property type="entry name" value="TonB-dep_rcpt-like"/>
</dbReference>
<dbReference type="PANTHER" id="PTHR32552">
    <property type="entry name" value="FERRICHROME IRON RECEPTOR-RELATED"/>
    <property type="match status" value="1"/>
</dbReference>
<name>A0ABT0B1H9_9SPHN</name>
<proteinExistence type="inferred from homology"/>
<comment type="similarity">
    <text evidence="11 12">Belongs to the TonB-dependent receptor family.</text>
</comment>
<accession>A0ABT0B1H9</accession>
<comment type="subcellular location">
    <subcellularLocation>
        <location evidence="1 11">Cell outer membrane</location>
        <topology evidence="1 11">Multi-pass membrane protein</topology>
    </subcellularLocation>
</comment>
<organism evidence="16 17">
    <name type="scientific">Novosphingobium album</name>
    <name type="common">ex Hu et al. 2023</name>
    <dbReference type="NCBI Taxonomy" id="2930093"/>
    <lineage>
        <taxon>Bacteria</taxon>
        <taxon>Pseudomonadati</taxon>
        <taxon>Pseudomonadota</taxon>
        <taxon>Alphaproteobacteria</taxon>
        <taxon>Sphingomonadales</taxon>
        <taxon>Sphingomonadaceae</taxon>
        <taxon>Novosphingobium</taxon>
    </lineage>
</organism>
<evidence type="ECO:0000313" key="16">
    <source>
        <dbReference type="EMBL" id="MCJ2178770.1"/>
    </source>
</evidence>